<organism evidence="1 2">
    <name type="scientific">Lentilactobacillus diolivorans DSM 14421</name>
    <dbReference type="NCBI Taxonomy" id="1423739"/>
    <lineage>
        <taxon>Bacteria</taxon>
        <taxon>Bacillati</taxon>
        <taxon>Bacillota</taxon>
        <taxon>Bacilli</taxon>
        <taxon>Lactobacillales</taxon>
        <taxon>Lactobacillaceae</taxon>
        <taxon>Lentilactobacillus</taxon>
    </lineage>
</organism>
<comment type="caution">
    <text evidence="1">The sequence shown here is derived from an EMBL/GenBank/DDBJ whole genome shotgun (WGS) entry which is preliminary data.</text>
</comment>
<accession>A0A0R1RZX7</accession>
<proteinExistence type="predicted"/>
<reference evidence="1 2" key="1">
    <citation type="journal article" date="2015" name="Genome Announc.">
        <title>Expanding the biotechnology potential of lactobacilli through comparative genomics of 213 strains and associated genera.</title>
        <authorList>
            <person name="Sun Z."/>
            <person name="Harris H.M."/>
            <person name="McCann A."/>
            <person name="Guo C."/>
            <person name="Argimon S."/>
            <person name="Zhang W."/>
            <person name="Yang X."/>
            <person name="Jeffery I.B."/>
            <person name="Cooney J.C."/>
            <person name="Kagawa T.F."/>
            <person name="Liu W."/>
            <person name="Song Y."/>
            <person name="Salvetti E."/>
            <person name="Wrobel A."/>
            <person name="Rasinkangas P."/>
            <person name="Parkhill J."/>
            <person name="Rea M.C."/>
            <person name="O'Sullivan O."/>
            <person name="Ritari J."/>
            <person name="Douillard F.P."/>
            <person name="Paul Ross R."/>
            <person name="Yang R."/>
            <person name="Briner A.E."/>
            <person name="Felis G.E."/>
            <person name="de Vos W.M."/>
            <person name="Barrangou R."/>
            <person name="Klaenhammer T.R."/>
            <person name="Caufield P.W."/>
            <person name="Cui Y."/>
            <person name="Zhang H."/>
            <person name="O'Toole P.W."/>
        </authorList>
    </citation>
    <scope>NUCLEOTIDE SEQUENCE [LARGE SCALE GENOMIC DNA]</scope>
    <source>
        <strain evidence="1 2">DSM 14421</strain>
    </source>
</reference>
<protein>
    <submittedName>
        <fullName evidence="1">Uncharacterized protein</fullName>
    </submittedName>
</protein>
<dbReference type="EMBL" id="AZEY01000108">
    <property type="protein sequence ID" value="KRL62455.1"/>
    <property type="molecule type" value="Genomic_DNA"/>
</dbReference>
<dbReference type="Proteomes" id="UP000052013">
    <property type="component" value="Unassembled WGS sequence"/>
</dbReference>
<gene>
    <name evidence="1" type="ORF">FC85_GL001963</name>
</gene>
<evidence type="ECO:0000313" key="1">
    <source>
        <dbReference type="EMBL" id="KRL62455.1"/>
    </source>
</evidence>
<evidence type="ECO:0000313" key="2">
    <source>
        <dbReference type="Proteomes" id="UP000052013"/>
    </source>
</evidence>
<sequence>MEVGLIYFIWSRAACFGATPNDFSAEHIDSTAIRQLNMAPTPKQKQNSLILSLKKFCD</sequence>
<dbReference type="AlphaFoldDB" id="A0A0R1RZX7"/>
<name>A0A0R1RZX7_9LACO</name>
<dbReference type="PATRIC" id="fig|1423739.3.peg.2047"/>